<keyword evidence="7" id="KW-1185">Reference proteome</keyword>
<dbReference type="Gene3D" id="3.30.559.30">
    <property type="entry name" value="Nonribosomal peptide synthetase, condensation domain"/>
    <property type="match status" value="1"/>
</dbReference>
<dbReference type="EMBL" id="VUOB01000057">
    <property type="protein sequence ID" value="KAA2255358.1"/>
    <property type="molecule type" value="Genomic_DNA"/>
</dbReference>
<dbReference type="InterPro" id="IPR036736">
    <property type="entry name" value="ACP-like_sf"/>
</dbReference>
<evidence type="ECO:0000313" key="6">
    <source>
        <dbReference type="EMBL" id="KAA2255358.1"/>
    </source>
</evidence>
<dbReference type="GO" id="GO:0044550">
    <property type="term" value="P:secondary metabolite biosynthetic process"/>
    <property type="evidence" value="ECO:0007669"/>
    <property type="project" value="TreeGrafter"/>
</dbReference>
<dbReference type="SMART" id="SM00823">
    <property type="entry name" value="PKS_PP"/>
    <property type="match status" value="1"/>
</dbReference>
<dbReference type="InterPro" id="IPR009081">
    <property type="entry name" value="PP-bd_ACP"/>
</dbReference>
<dbReference type="Gene3D" id="3.40.50.1820">
    <property type="entry name" value="alpha/beta hydrolase"/>
    <property type="match status" value="1"/>
</dbReference>
<dbReference type="InterPro" id="IPR029058">
    <property type="entry name" value="AB_hydrolase_fold"/>
</dbReference>
<dbReference type="OrthoDB" id="3591373at2"/>
<keyword evidence="3" id="KW-0597">Phosphoprotein</keyword>
<dbReference type="PANTHER" id="PTHR45527:SF1">
    <property type="entry name" value="FATTY ACID SYNTHASE"/>
    <property type="match status" value="1"/>
</dbReference>
<dbReference type="Gene3D" id="3.30.559.10">
    <property type="entry name" value="Chloramphenicol acetyltransferase-like domain"/>
    <property type="match status" value="1"/>
</dbReference>
<dbReference type="SUPFAM" id="SSF53474">
    <property type="entry name" value="alpha/beta-Hydrolases"/>
    <property type="match status" value="1"/>
</dbReference>
<evidence type="ECO:0000256" key="4">
    <source>
        <dbReference type="SAM" id="MobiDB-lite"/>
    </source>
</evidence>
<comment type="cofactor">
    <cofactor evidence="1">
        <name>pantetheine 4'-phosphate</name>
        <dbReference type="ChEBI" id="CHEBI:47942"/>
    </cofactor>
</comment>
<keyword evidence="6" id="KW-0378">Hydrolase</keyword>
<dbReference type="GO" id="GO:0008610">
    <property type="term" value="P:lipid biosynthetic process"/>
    <property type="evidence" value="ECO:0007669"/>
    <property type="project" value="UniProtKB-ARBA"/>
</dbReference>
<sequence length="794" mass="83968">MTEPRFPATPTQEALWWVHQRAARKSLYHITWRLGCAVPPDLSVLRGAWRAVVDRHEALRMSIDLLDGEVATTVLPSVAVPVRSVEIDDPGSTPVATLLALIAEETHDEPMPLDRAPLARLTAVRVGAEHELVLTVHHCAVDGWSIQVLMADLSTAYAALSRGAPPCFEKEPGSFLDFARDLCRARDRGRWQKTLDYWRATLDGATGVTVAPDRPGRDTVGGPGSTVRYEFSREAVDGLAHLAKAAQTTPFAVVLAAVQIVLARGGGGRDVAVGVVAANRMTGRDLRLVGYLANVCVTRARIADDDTVAAVVGRARETQWQVLTHQGVPYPVVHAELPAETSAALGDIPPVLLNYLGPIGADLRLGDVPLALRRSPNRAARTDLTIGYWDGDGLLTEVEYDVDRYDRATVLRLLHDVDLVLSSEGDRQVSAIGLRTRSAARHRPAPAEPTAAEPAQAAPPQSAVSADIGRAWAEVLGHAPTGPDVDFFADGGGSLKVLQLAAAIEAATGARLELVDWLAEPTPRRIAEQLAGGGHGGSVRSTLVTLREGAGPHLHLVHGAGGAAHDYRDLVAALPPHWRVTLSQDRTGADSVPAMAAAYLADLDAAGQRPDVLGGWSFGGMVAAEMAAACPGPPPGLVVIDSPPPVGYPVDEDAVREQLTSFAAMVGQSLDLPPDAASPIVSPHDPELTVRVLAACLTAAGEPVPAQALVERWRAYHRHSLAGAGHVTDRRLPTASVVVGADLTDAQLGQWAERLTPTPCVLRVASDHFGAVRAPAVAEIAAAVERLAARLPQP</sequence>
<dbReference type="SUPFAM" id="SSF52777">
    <property type="entry name" value="CoA-dependent acyltransferases"/>
    <property type="match status" value="2"/>
</dbReference>
<feature type="region of interest" description="Disordered" evidence="4">
    <location>
        <begin position="435"/>
        <end position="462"/>
    </location>
</feature>
<dbReference type="SUPFAM" id="SSF47336">
    <property type="entry name" value="ACP-like"/>
    <property type="match status" value="1"/>
</dbReference>
<gene>
    <name evidence="6" type="ORF">F0L68_28545</name>
</gene>
<name>A0A5B2WWB4_9PSEU</name>
<evidence type="ECO:0000256" key="3">
    <source>
        <dbReference type="ARBA" id="ARBA00022553"/>
    </source>
</evidence>
<dbReference type="InterPro" id="IPR001242">
    <property type="entry name" value="Condensation_dom"/>
</dbReference>
<dbReference type="GO" id="GO:0043041">
    <property type="term" value="P:amino acid activation for nonribosomal peptide biosynthetic process"/>
    <property type="evidence" value="ECO:0007669"/>
    <property type="project" value="TreeGrafter"/>
</dbReference>
<dbReference type="InterPro" id="IPR001031">
    <property type="entry name" value="Thioesterase"/>
</dbReference>
<dbReference type="PROSITE" id="PS50075">
    <property type="entry name" value="CARRIER"/>
    <property type="match status" value="1"/>
</dbReference>
<dbReference type="GO" id="GO:0031177">
    <property type="term" value="F:phosphopantetheine binding"/>
    <property type="evidence" value="ECO:0007669"/>
    <property type="project" value="InterPro"/>
</dbReference>
<dbReference type="GO" id="GO:0016787">
    <property type="term" value="F:hydrolase activity"/>
    <property type="evidence" value="ECO:0007669"/>
    <property type="project" value="UniProtKB-KW"/>
</dbReference>
<feature type="compositionally biased region" description="Low complexity" evidence="4">
    <location>
        <begin position="448"/>
        <end position="462"/>
    </location>
</feature>
<accession>A0A5B2WWB4</accession>
<dbReference type="GO" id="GO:0005737">
    <property type="term" value="C:cytoplasm"/>
    <property type="evidence" value="ECO:0007669"/>
    <property type="project" value="TreeGrafter"/>
</dbReference>
<evidence type="ECO:0000313" key="7">
    <source>
        <dbReference type="Proteomes" id="UP000323454"/>
    </source>
</evidence>
<keyword evidence="2" id="KW-0596">Phosphopantetheine</keyword>
<reference evidence="6 7" key="1">
    <citation type="submission" date="2019-09" db="EMBL/GenBank/DDBJ databases">
        <title>Goodfellowia gen. nov., a new genus of the Pseudonocardineae related to Actinoalloteichus, containing Goodfellowia coeruleoviolacea gen. nov., comb. nov. gen. nov., comb. nov.</title>
        <authorList>
            <person name="Labeda D."/>
        </authorList>
    </citation>
    <scope>NUCLEOTIDE SEQUENCE [LARGE SCALE GENOMIC DNA]</scope>
    <source>
        <strain evidence="6 7">AN110305</strain>
    </source>
</reference>
<dbReference type="Pfam" id="PF00550">
    <property type="entry name" value="PP-binding"/>
    <property type="match status" value="1"/>
</dbReference>
<dbReference type="InterPro" id="IPR023213">
    <property type="entry name" value="CAT-like_dom_sf"/>
</dbReference>
<feature type="domain" description="Carrier" evidence="5">
    <location>
        <begin position="459"/>
        <end position="534"/>
    </location>
</feature>
<comment type="caution">
    <text evidence="6">The sequence shown here is derived from an EMBL/GenBank/DDBJ whole genome shotgun (WGS) entry which is preliminary data.</text>
</comment>
<dbReference type="InterPro" id="IPR020806">
    <property type="entry name" value="PKS_PP-bd"/>
</dbReference>
<dbReference type="Pfam" id="PF00975">
    <property type="entry name" value="Thioesterase"/>
    <property type="match status" value="1"/>
</dbReference>
<dbReference type="Gene3D" id="1.10.1200.10">
    <property type="entry name" value="ACP-like"/>
    <property type="match status" value="1"/>
</dbReference>
<organism evidence="6 7">
    <name type="scientific">Solihabitans fulvus</name>
    <dbReference type="NCBI Taxonomy" id="1892852"/>
    <lineage>
        <taxon>Bacteria</taxon>
        <taxon>Bacillati</taxon>
        <taxon>Actinomycetota</taxon>
        <taxon>Actinomycetes</taxon>
        <taxon>Pseudonocardiales</taxon>
        <taxon>Pseudonocardiaceae</taxon>
        <taxon>Solihabitans</taxon>
    </lineage>
</organism>
<protein>
    <submittedName>
        <fullName evidence="6">Alpha/beta fold hydrolase</fullName>
    </submittedName>
</protein>
<evidence type="ECO:0000259" key="5">
    <source>
        <dbReference type="PROSITE" id="PS50075"/>
    </source>
</evidence>
<reference evidence="6 7" key="2">
    <citation type="submission" date="2019-09" db="EMBL/GenBank/DDBJ databases">
        <authorList>
            <person name="Jin C."/>
        </authorList>
    </citation>
    <scope>NUCLEOTIDE SEQUENCE [LARGE SCALE GENOMIC DNA]</scope>
    <source>
        <strain evidence="6 7">AN110305</strain>
    </source>
</reference>
<proteinExistence type="predicted"/>
<dbReference type="RefSeq" id="WP_149852929.1">
    <property type="nucleotide sequence ID" value="NZ_VUOB01000057.1"/>
</dbReference>
<dbReference type="Proteomes" id="UP000323454">
    <property type="component" value="Unassembled WGS sequence"/>
</dbReference>
<evidence type="ECO:0000256" key="2">
    <source>
        <dbReference type="ARBA" id="ARBA00022450"/>
    </source>
</evidence>
<dbReference type="PANTHER" id="PTHR45527">
    <property type="entry name" value="NONRIBOSOMAL PEPTIDE SYNTHETASE"/>
    <property type="match status" value="1"/>
</dbReference>
<evidence type="ECO:0000256" key="1">
    <source>
        <dbReference type="ARBA" id="ARBA00001957"/>
    </source>
</evidence>
<dbReference type="AlphaFoldDB" id="A0A5B2WWB4"/>
<dbReference type="Pfam" id="PF00668">
    <property type="entry name" value="Condensation"/>
    <property type="match status" value="1"/>
</dbReference>